<organism evidence="3 4">
    <name type="scientific">Rhinocladiella mackenziei CBS 650.93</name>
    <dbReference type="NCBI Taxonomy" id="1442369"/>
    <lineage>
        <taxon>Eukaryota</taxon>
        <taxon>Fungi</taxon>
        <taxon>Dikarya</taxon>
        <taxon>Ascomycota</taxon>
        <taxon>Pezizomycotina</taxon>
        <taxon>Eurotiomycetes</taxon>
        <taxon>Chaetothyriomycetidae</taxon>
        <taxon>Chaetothyriales</taxon>
        <taxon>Herpotrichiellaceae</taxon>
        <taxon>Rhinocladiella</taxon>
    </lineage>
</organism>
<dbReference type="InterPro" id="IPR056599">
    <property type="entry name" value="AAA_lid_fung"/>
</dbReference>
<evidence type="ECO:0000313" key="3">
    <source>
        <dbReference type="EMBL" id="KIX00295.1"/>
    </source>
</evidence>
<gene>
    <name evidence="3" type="ORF">Z518_10434</name>
</gene>
<feature type="region of interest" description="Disordered" evidence="1">
    <location>
        <begin position="124"/>
        <end position="191"/>
    </location>
</feature>
<keyword evidence="4" id="KW-1185">Reference proteome</keyword>
<dbReference type="Pfam" id="PF23232">
    <property type="entry name" value="AAA_lid_13"/>
    <property type="match status" value="1"/>
</dbReference>
<dbReference type="Pfam" id="PF00004">
    <property type="entry name" value="AAA"/>
    <property type="match status" value="1"/>
</dbReference>
<proteinExistence type="predicted"/>
<feature type="compositionally biased region" description="Polar residues" evidence="1">
    <location>
        <begin position="26"/>
        <end position="41"/>
    </location>
</feature>
<evidence type="ECO:0000259" key="2">
    <source>
        <dbReference type="SMART" id="SM00382"/>
    </source>
</evidence>
<dbReference type="EMBL" id="KN847483">
    <property type="protein sequence ID" value="KIX00295.1"/>
    <property type="molecule type" value="Genomic_DNA"/>
</dbReference>
<dbReference type="PANTHER" id="PTHR46411">
    <property type="entry name" value="FAMILY ATPASE, PUTATIVE-RELATED"/>
    <property type="match status" value="1"/>
</dbReference>
<dbReference type="Gene3D" id="3.40.50.300">
    <property type="entry name" value="P-loop containing nucleotide triphosphate hydrolases"/>
    <property type="match status" value="1"/>
</dbReference>
<feature type="compositionally biased region" description="Polar residues" evidence="1">
    <location>
        <begin position="636"/>
        <end position="646"/>
    </location>
</feature>
<dbReference type="RefSeq" id="XP_013267431.1">
    <property type="nucleotide sequence ID" value="XM_013411977.1"/>
</dbReference>
<feature type="compositionally biased region" description="Polar residues" evidence="1">
    <location>
        <begin position="236"/>
        <end position="248"/>
    </location>
</feature>
<protein>
    <recommendedName>
        <fullName evidence="2">AAA+ ATPase domain-containing protein</fullName>
    </recommendedName>
</protein>
<feature type="compositionally biased region" description="Polar residues" evidence="1">
    <location>
        <begin position="291"/>
        <end position="305"/>
    </location>
</feature>
<name>A0A0D2IU84_9EURO</name>
<dbReference type="OrthoDB" id="10042665at2759"/>
<dbReference type="InterPro" id="IPR003593">
    <property type="entry name" value="AAA+_ATPase"/>
</dbReference>
<dbReference type="VEuPathDB" id="FungiDB:Z518_10434"/>
<dbReference type="InterPro" id="IPR003959">
    <property type="entry name" value="ATPase_AAA_core"/>
</dbReference>
<dbReference type="GeneID" id="25298505"/>
<dbReference type="GO" id="GO:0005524">
    <property type="term" value="F:ATP binding"/>
    <property type="evidence" value="ECO:0007669"/>
    <property type="project" value="InterPro"/>
</dbReference>
<dbReference type="HOGENOM" id="CLU_286539_0_0_1"/>
<feature type="region of interest" description="Disordered" evidence="1">
    <location>
        <begin position="236"/>
        <end position="305"/>
    </location>
</feature>
<feature type="compositionally biased region" description="Polar residues" evidence="1">
    <location>
        <begin position="1"/>
        <end position="12"/>
    </location>
</feature>
<dbReference type="GO" id="GO:0016887">
    <property type="term" value="F:ATP hydrolysis activity"/>
    <property type="evidence" value="ECO:0007669"/>
    <property type="project" value="InterPro"/>
</dbReference>
<dbReference type="CDD" id="cd19481">
    <property type="entry name" value="RecA-like_protease"/>
    <property type="match status" value="1"/>
</dbReference>
<dbReference type="Proteomes" id="UP000053617">
    <property type="component" value="Unassembled WGS sequence"/>
</dbReference>
<reference evidence="3 4" key="1">
    <citation type="submission" date="2015-01" db="EMBL/GenBank/DDBJ databases">
        <title>The Genome Sequence of Rhinocladiella mackenzie CBS 650.93.</title>
        <authorList>
            <consortium name="The Broad Institute Genomics Platform"/>
            <person name="Cuomo C."/>
            <person name="de Hoog S."/>
            <person name="Gorbushina A."/>
            <person name="Stielow B."/>
            <person name="Teixiera M."/>
            <person name="Abouelleil A."/>
            <person name="Chapman S.B."/>
            <person name="Priest M."/>
            <person name="Young S.K."/>
            <person name="Wortman J."/>
            <person name="Nusbaum C."/>
            <person name="Birren B."/>
        </authorList>
    </citation>
    <scope>NUCLEOTIDE SEQUENCE [LARGE SCALE GENOMIC DNA]</scope>
    <source>
        <strain evidence="3 4">CBS 650.93</strain>
    </source>
</reference>
<sequence length="1078" mass="121633">MGNSLNDISTSPAEMEMDAPAVANNEMESQMPAGQSSQIESDFTIDTPEDQFDAPIFTEVFSGSEEVESALQSFPTSSPPTHYTISDDRSSSGQHSKNLLAALNPKVYASAESHDYHKKSRLIRDASLGVGPPSSRMDGSRTSLVKSSFMKSSSTSTKAQQHLSTPKPPLTNAQTADQNRQDAVSTKSDLDSHVVQRACIAKSFPDHRISAVRRLSTLTQNICDIGGVMARESTLVSRESANNKTTNLPGACVENENSKAGEGYRDSRSSHANPSINSNRSSPRLSDRSCRSSLQQPYHVSRSTRNQETFERLNLFEQFFLSLNLSPGDSFILTRPPTGEDDLSWVHNTTKLSQGNMRPACGPNEDVTVDALLLKQYIQNLRDEKEKLRGSQIGHSILYQFPHSQVEPRWIVLYKIDSNADEVYFDRPECVEDEAGNRFLRSTIPLRNLELYLERNKDISFVVFEVFAARSSSTSQSHTVFSREGESSIAPLSRSIYPVSYDLKQALEWLLDSQESFDGFKKEYDRTGLINDPCIFFYHSRASYNPEDESLHSDTIRHLNLLWSYINRDFGQEYERVDNMLQRGVTCPGFIKYLFWRDQIVLMKKGGYYQGFITTDWPTVESNANFDGESSKRSAKNTGRTGPSKTNLDENGVKVRLMASCWEFNGHFKKISVPLASEIKGNGHEELLIRDLDFYPIQFADKELVAHLRHRGRRLWDCRQGMFVSYTGQAVDASGSGSGVERYMVDPMTYLGMHGHIKDQQDDLGPDAFAKADPPNDDFLLLLPPQIKGFCIRDKKWRDLDVDLIEDIQWNEKAFDSLVLPDKSKKIIKALVTNQGGADKGSDLVQGKGNGVIILLHGGPGTGKTLTAESIAEITRKPLYRVTCGDIGTEPGEVEGYMESVFRLCKIWNCVVLLDEADVFLQERNLQDLQRNAIVSVFLRVLEYHEGILFLTSNRIGTFDEAFKSRIQLSLHYDALGLPQRRKVWRNLIKHLEDMEEEAVDYEDLRDHIDELAGKPLNGRQIRNCITLARQLAQYNGDKLKHEHLEDVIQTQANFDSYTKTLNDDMTDDEKARELQIR</sequence>
<feature type="region of interest" description="Disordered" evidence="1">
    <location>
        <begin position="65"/>
        <end position="95"/>
    </location>
</feature>
<dbReference type="AlphaFoldDB" id="A0A0D2IU84"/>
<dbReference type="SMART" id="SM00382">
    <property type="entry name" value="AAA"/>
    <property type="match status" value="1"/>
</dbReference>
<dbReference type="SUPFAM" id="SSF52540">
    <property type="entry name" value="P-loop containing nucleoside triphosphate hydrolases"/>
    <property type="match status" value="1"/>
</dbReference>
<feature type="region of interest" description="Disordered" evidence="1">
    <location>
        <begin position="624"/>
        <end position="648"/>
    </location>
</feature>
<dbReference type="PANTHER" id="PTHR46411:SF2">
    <property type="entry name" value="AAA+ ATPASE DOMAIN-CONTAINING PROTEIN"/>
    <property type="match status" value="1"/>
</dbReference>
<dbReference type="STRING" id="1442369.A0A0D2IU84"/>
<feature type="compositionally biased region" description="Polar residues" evidence="1">
    <location>
        <begin position="70"/>
        <end position="84"/>
    </location>
</feature>
<feature type="compositionally biased region" description="Polar residues" evidence="1">
    <location>
        <begin position="171"/>
        <end position="187"/>
    </location>
</feature>
<dbReference type="InterPro" id="IPR027417">
    <property type="entry name" value="P-loop_NTPase"/>
</dbReference>
<feature type="domain" description="AAA+ ATPase" evidence="2">
    <location>
        <begin position="850"/>
        <end position="977"/>
    </location>
</feature>
<evidence type="ECO:0000256" key="1">
    <source>
        <dbReference type="SAM" id="MobiDB-lite"/>
    </source>
</evidence>
<accession>A0A0D2IU84</accession>
<evidence type="ECO:0000313" key="4">
    <source>
        <dbReference type="Proteomes" id="UP000053617"/>
    </source>
</evidence>
<feature type="compositionally biased region" description="Low complexity" evidence="1">
    <location>
        <begin position="142"/>
        <end position="158"/>
    </location>
</feature>
<feature type="compositionally biased region" description="Low complexity" evidence="1">
    <location>
        <begin position="273"/>
        <end position="284"/>
    </location>
</feature>
<feature type="region of interest" description="Disordered" evidence="1">
    <location>
        <begin position="1"/>
        <end position="50"/>
    </location>
</feature>
<feature type="compositionally biased region" description="Basic and acidic residues" evidence="1">
    <location>
        <begin position="256"/>
        <end position="269"/>
    </location>
</feature>